<sequence length="101" mass="11215">EKYSKIFTATDQISHGPFTILVETINPIGGEPFVAILSLEGKYKTREEFQDAREYAITGWEKGYTRDKGEINLYSSLSMLPPGTRQLVDALNEALAASEEG</sequence>
<gene>
    <name evidence="1" type="ORF">S03H2_61432</name>
</gene>
<reference evidence="1" key="1">
    <citation type="journal article" date="2014" name="Front. Microbiol.">
        <title>High frequency of phylogenetically diverse reductive dehalogenase-homologous genes in deep subseafloor sedimentary metagenomes.</title>
        <authorList>
            <person name="Kawai M."/>
            <person name="Futagami T."/>
            <person name="Toyoda A."/>
            <person name="Takaki Y."/>
            <person name="Nishi S."/>
            <person name="Hori S."/>
            <person name="Arai W."/>
            <person name="Tsubouchi T."/>
            <person name="Morono Y."/>
            <person name="Uchiyama I."/>
            <person name="Ito T."/>
            <person name="Fujiyama A."/>
            <person name="Inagaki F."/>
            <person name="Takami H."/>
        </authorList>
    </citation>
    <scope>NUCLEOTIDE SEQUENCE</scope>
    <source>
        <strain evidence="1">Expedition CK06-06</strain>
    </source>
</reference>
<dbReference type="AlphaFoldDB" id="X1KNB6"/>
<accession>X1KNB6</accession>
<proteinExistence type="predicted"/>
<dbReference type="EMBL" id="BARU01039658">
    <property type="protein sequence ID" value="GAH83503.1"/>
    <property type="molecule type" value="Genomic_DNA"/>
</dbReference>
<name>X1KNB6_9ZZZZ</name>
<evidence type="ECO:0000313" key="1">
    <source>
        <dbReference type="EMBL" id="GAH83503.1"/>
    </source>
</evidence>
<feature type="non-terminal residue" evidence="1">
    <location>
        <position position="1"/>
    </location>
</feature>
<protein>
    <submittedName>
        <fullName evidence="1">Uncharacterized protein</fullName>
    </submittedName>
</protein>
<comment type="caution">
    <text evidence="1">The sequence shown here is derived from an EMBL/GenBank/DDBJ whole genome shotgun (WGS) entry which is preliminary data.</text>
</comment>
<organism evidence="1">
    <name type="scientific">marine sediment metagenome</name>
    <dbReference type="NCBI Taxonomy" id="412755"/>
    <lineage>
        <taxon>unclassified sequences</taxon>
        <taxon>metagenomes</taxon>
        <taxon>ecological metagenomes</taxon>
    </lineage>
</organism>